<keyword evidence="4" id="KW-0539">Nucleus</keyword>
<evidence type="ECO:0000259" key="5">
    <source>
        <dbReference type="PROSITE" id="PS51005"/>
    </source>
</evidence>
<name>A0A0K9PKN1_ZOSMR</name>
<dbReference type="SUPFAM" id="SSF101941">
    <property type="entry name" value="NAC domain"/>
    <property type="match status" value="1"/>
</dbReference>
<dbReference type="EMBL" id="LFYR01000811">
    <property type="protein sequence ID" value="KMZ68797.1"/>
    <property type="molecule type" value="Genomic_DNA"/>
</dbReference>
<dbReference type="GO" id="GO:0006355">
    <property type="term" value="P:regulation of DNA-templated transcription"/>
    <property type="evidence" value="ECO:0007669"/>
    <property type="project" value="InterPro"/>
</dbReference>
<reference evidence="7" key="1">
    <citation type="journal article" date="2016" name="Nature">
        <title>The genome of the seagrass Zostera marina reveals angiosperm adaptation to the sea.</title>
        <authorList>
            <person name="Olsen J.L."/>
            <person name="Rouze P."/>
            <person name="Verhelst B."/>
            <person name="Lin Y.-C."/>
            <person name="Bayer T."/>
            <person name="Collen J."/>
            <person name="Dattolo E."/>
            <person name="De Paoli E."/>
            <person name="Dittami S."/>
            <person name="Maumus F."/>
            <person name="Michel G."/>
            <person name="Kersting A."/>
            <person name="Lauritano C."/>
            <person name="Lohaus R."/>
            <person name="Toepel M."/>
            <person name="Tonon T."/>
            <person name="Vanneste K."/>
            <person name="Amirebrahimi M."/>
            <person name="Brakel J."/>
            <person name="Bostroem C."/>
            <person name="Chovatia M."/>
            <person name="Grimwood J."/>
            <person name="Jenkins J.W."/>
            <person name="Jueterbock A."/>
            <person name="Mraz A."/>
            <person name="Stam W.T."/>
            <person name="Tice H."/>
            <person name="Bornberg-Bauer E."/>
            <person name="Green P.J."/>
            <person name="Pearson G.A."/>
            <person name="Procaccini G."/>
            <person name="Duarte C.M."/>
            <person name="Schmutz J."/>
            <person name="Reusch T.B.H."/>
            <person name="Van de Peer Y."/>
        </authorList>
    </citation>
    <scope>NUCLEOTIDE SEQUENCE [LARGE SCALE GENOMIC DNA]</scope>
    <source>
        <strain evidence="7">cv. Finnish</strain>
    </source>
</reference>
<comment type="caution">
    <text evidence="6">The sequence shown here is derived from an EMBL/GenBank/DDBJ whole genome shotgun (WGS) entry which is preliminary data.</text>
</comment>
<dbReference type="OrthoDB" id="1751002at2759"/>
<evidence type="ECO:0000256" key="3">
    <source>
        <dbReference type="ARBA" id="ARBA00023163"/>
    </source>
</evidence>
<dbReference type="PANTHER" id="PTHR31744">
    <property type="entry name" value="PROTEIN CUP-SHAPED COTYLEDON 2-RELATED"/>
    <property type="match status" value="1"/>
</dbReference>
<evidence type="ECO:0000256" key="2">
    <source>
        <dbReference type="ARBA" id="ARBA00023125"/>
    </source>
</evidence>
<evidence type="ECO:0000256" key="4">
    <source>
        <dbReference type="ARBA" id="ARBA00023242"/>
    </source>
</evidence>
<evidence type="ECO:0000313" key="6">
    <source>
        <dbReference type="EMBL" id="KMZ68797.1"/>
    </source>
</evidence>
<feature type="domain" description="NAC" evidence="5">
    <location>
        <begin position="1"/>
        <end position="50"/>
    </location>
</feature>
<proteinExistence type="predicted"/>
<organism evidence="6 7">
    <name type="scientific">Zostera marina</name>
    <name type="common">Eelgrass</name>
    <dbReference type="NCBI Taxonomy" id="29655"/>
    <lineage>
        <taxon>Eukaryota</taxon>
        <taxon>Viridiplantae</taxon>
        <taxon>Streptophyta</taxon>
        <taxon>Embryophyta</taxon>
        <taxon>Tracheophyta</taxon>
        <taxon>Spermatophyta</taxon>
        <taxon>Magnoliopsida</taxon>
        <taxon>Liliopsida</taxon>
        <taxon>Zosteraceae</taxon>
        <taxon>Zostera</taxon>
    </lineage>
</organism>
<dbReference type="PANTHER" id="PTHR31744:SF210">
    <property type="entry name" value="NAC DOMAIN-CONTAINING PROTEIN 86-LIKE"/>
    <property type="match status" value="1"/>
</dbReference>
<dbReference type="Proteomes" id="UP000036987">
    <property type="component" value="Unassembled WGS sequence"/>
</dbReference>
<gene>
    <name evidence="6" type="ORF">ZOSMA_22G00910</name>
</gene>
<accession>A0A0K9PKN1</accession>
<dbReference type="PROSITE" id="PS51005">
    <property type="entry name" value="NAC"/>
    <property type="match status" value="1"/>
</dbReference>
<evidence type="ECO:0000256" key="1">
    <source>
        <dbReference type="ARBA" id="ARBA00023015"/>
    </source>
</evidence>
<keyword evidence="1" id="KW-0805">Transcription regulation</keyword>
<dbReference type="GO" id="GO:0003677">
    <property type="term" value="F:DNA binding"/>
    <property type="evidence" value="ECO:0007669"/>
    <property type="project" value="UniProtKB-KW"/>
</dbReference>
<protein>
    <recommendedName>
        <fullName evidence="5">NAC domain-containing protein</fullName>
    </recommendedName>
</protein>
<dbReference type="AlphaFoldDB" id="A0A0K9PKN1"/>
<dbReference type="InterPro" id="IPR003441">
    <property type="entry name" value="NAC-dom"/>
</dbReference>
<dbReference type="InterPro" id="IPR036093">
    <property type="entry name" value="NAC_dom_sf"/>
</dbReference>
<evidence type="ECO:0000313" key="7">
    <source>
        <dbReference type="Proteomes" id="UP000036987"/>
    </source>
</evidence>
<keyword evidence="2" id="KW-0238">DNA-binding</keyword>
<keyword evidence="3" id="KW-0804">Transcription</keyword>
<keyword evidence="7" id="KW-1185">Reference proteome</keyword>
<dbReference type="Pfam" id="PF02365">
    <property type="entry name" value="NAM"/>
    <property type="match status" value="1"/>
</dbReference>
<dbReference type="Gene3D" id="2.170.150.80">
    <property type="entry name" value="NAC domain"/>
    <property type="match status" value="1"/>
</dbReference>
<sequence>MKKTLVFHHGRSPSGERTNWVMHEYRLTDKRLVNSGFSQDSYVLCRIFEKSGPGPKNGEQYGAPFMEDEWEDAMGNGLPSPKALGVQPLLENDSMSTARISVGDLVHELGEINHAEVPENPTEIFADLEDLPLQDTKYQPGNVYSPSNSKDIDLELLKCLPLQDADYHVGDVYCPVYTPSPPTNIEFELKCLPLQDANYHVGNIQCLKQTDIEFELQQCLLDFDTDSLLEMNDLQLPYSNDDSKLPAISNVESPTTSVNSKHI</sequence>